<dbReference type="Pfam" id="PF06985">
    <property type="entry name" value="HET"/>
    <property type="match status" value="1"/>
</dbReference>
<accession>A0A9W9D6T4</accession>
<sequence>MLLVDSDQRKACGVISKKLNKMYRRCLFDEEYAAKKAPWEFKRFSSSTPITFRLKGESVNAASVVSKGPGHGTCELAKRREGVVQKEQAETKALVGPKQRSSTKQKSKPKQSSSPKQRRRARGRSSATFDPSSPCRKEYYLSEGSRMALITRKTIEEELRKFGHDFEQLPDTSPIKINIKRMELDGSAEECQRLATWVSDHATKIFAITLQCELDPIALFIAMTMFQDYEYLDLKLPVPDPTRRPIHFPAKLWHNSFELWSAAKFRSFYDNQWKHLAPIFVESRFNYDLLYNDYIFPFRKVEATPKRGAFSVVYKVRIHQDHHKHSNMELVAIKKIEVTRGEDKTGTEKAWDAEASALANVNAIDHDHIVKCVAAIRRGDDRYFMFPWANGESLRDYWNTADWQQPDRASMSQALHQLRGLADALVTLHDGVRTHVARSGNDHAGQNGESQELFVEIRDENGELTDHFEPTNPNNIRHGDLKPENILRFLGNSEGLGTLRLADMGLAKQHIVATSDRKHLTSTRYGTVRYEAPEAVSDLKAPRSRLYDIWSMGCVMLEFLIWMLYGNEELKTFHLQVQGGDEQQLCQFFEMLTMGEIRRAEIHPVVLAWMNHIESADPECQREESATKDLINIIREKLLVVPLPPNRASSTVGGRAFAPPQLGQTTTRYRATALQLRNALDEILAKETEPKYMFGTNDRSAINPPRLRASGRAAHTARDQGKAAVERPLESNSHMPTGVLTGMSNIPMRPANYTLPPMENWVFDVDVAFAETVLNEVGAQAMLPTTDTRTKLCNRCHKLEFWAADFKIVDKFSALTQRATICDFCKLISKACEGNEAIQNDRVRIERRQSTLVVAGEKPFPVLSIVRSPEARLPAIIQMGFPELPDRRSKTLLSTMQHWLETCNREHEDCRPRERIKLPTRLIDVGSLDQPFLRLIETGKDPAVGKTYIALSHPWGDTREYEPFRTLAEGDRNVGHFRGTIPYEELPATFKHAVECTRKLRVQYLWIDSICIVQGPGGDFDVEAVKMEDVFSSAYCVIAASRASNQLDGFLDGDRTQREFVTFQRAGRREEEEAPFYVCQNIDNFGKDVIEGALNKRGWVLQERALARRTIYFTETQTYFECGQGIQCETLTSMKNNMAAFLGDPNFPAKAMGTDSHALQIAWFQELYRLYSRLNFTRYEDRPIAIRGLEKRLQRAFHTHGAFGIFDDGNKSDGSLFHRSLLWQRGESTGDDERLTPIVFPSDRNIKVPSWSWMAYKGGISYADPPFEKAVWERDDIVPPWTRGAPFDSAPSAPEDVIEMTVTVRDYNTAGYKNEELRLVYDTDRTRGVGDQRARCVIIARSNDTDVRDEKTFYVLLVVATGENTYERVGAGCMLGRFIKLDTPGTIASLV</sequence>
<dbReference type="OrthoDB" id="4062651at2759"/>
<dbReference type="Proteomes" id="UP001140510">
    <property type="component" value="Unassembled WGS sequence"/>
</dbReference>
<name>A0A9W9D6T4_9PLEO</name>
<protein>
    <recommendedName>
        <fullName evidence="2">Protein kinase domain-containing protein</fullName>
    </recommendedName>
</protein>
<dbReference type="SMART" id="SM00220">
    <property type="entry name" value="S_TKc"/>
    <property type="match status" value="1"/>
</dbReference>
<dbReference type="Pfam" id="PF07714">
    <property type="entry name" value="PK_Tyr_Ser-Thr"/>
    <property type="match status" value="1"/>
</dbReference>
<dbReference type="EMBL" id="JAPEVA010000035">
    <property type="protein sequence ID" value="KAJ4405326.1"/>
    <property type="molecule type" value="Genomic_DNA"/>
</dbReference>
<organism evidence="3 4">
    <name type="scientific">Didymella pomorum</name>
    <dbReference type="NCBI Taxonomy" id="749634"/>
    <lineage>
        <taxon>Eukaryota</taxon>
        <taxon>Fungi</taxon>
        <taxon>Dikarya</taxon>
        <taxon>Ascomycota</taxon>
        <taxon>Pezizomycotina</taxon>
        <taxon>Dothideomycetes</taxon>
        <taxon>Pleosporomycetidae</taxon>
        <taxon>Pleosporales</taxon>
        <taxon>Pleosporineae</taxon>
        <taxon>Didymellaceae</taxon>
        <taxon>Didymella</taxon>
    </lineage>
</organism>
<dbReference type="PANTHER" id="PTHR33112:SF10">
    <property type="entry name" value="TOL"/>
    <property type="match status" value="1"/>
</dbReference>
<evidence type="ECO:0000313" key="4">
    <source>
        <dbReference type="Proteomes" id="UP001140510"/>
    </source>
</evidence>
<dbReference type="Gene3D" id="3.30.200.20">
    <property type="entry name" value="Phosphorylase Kinase, domain 1"/>
    <property type="match status" value="1"/>
</dbReference>
<dbReference type="InterPro" id="IPR011009">
    <property type="entry name" value="Kinase-like_dom_sf"/>
</dbReference>
<dbReference type="GO" id="GO:0005524">
    <property type="term" value="F:ATP binding"/>
    <property type="evidence" value="ECO:0007669"/>
    <property type="project" value="InterPro"/>
</dbReference>
<feature type="compositionally biased region" description="Basic and acidic residues" evidence="1">
    <location>
        <begin position="76"/>
        <end position="90"/>
    </location>
</feature>
<feature type="compositionally biased region" description="Basic and acidic residues" evidence="1">
    <location>
        <begin position="716"/>
        <end position="729"/>
    </location>
</feature>
<feature type="region of interest" description="Disordered" evidence="1">
    <location>
        <begin position="711"/>
        <end position="741"/>
    </location>
</feature>
<dbReference type="PROSITE" id="PS50011">
    <property type="entry name" value="PROTEIN_KINASE_DOM"/>
    <property type="match status" value="1"/>
</dbReference>
<dbReference type="InterPro" id="IPR010730">
    <property type="entry name" value="HET"/>
</dbReference>
<feature type="domain" description="Protein kinase" evidence="2">
    <location>
        <begin position="299"/>
        <end position="662"/>
    </location>
</feature>
<feature type="region of interest" description="Disordered" evidence="1">
    <location>
        <begin position="65"/>
        <end position="134"/>
    </location>
</feature>
<gene>
    <name evidence="3" type="ORF">N0V91_005276</name>
</gene>
<evidence type="ECO:0000313" key="3">
    <source>
        <dbReference type="EMBL" id="KAJ4405326.1"/>
    </source>
</evidence>
<dbReference type="CDD" id="cd00180">
    <property type="entry name" value="PKc"/>
    <property type="match status" value="1"/>
</dbReference>
<dbReference type="InterPro" id="IPR001245">
    <property type="entry name" value="Ser-Thr/Tyr_kinase_cat_dom"/>
</dbReference>
<dbReference type="Gene3D" id="1.10.510.10">
    <property type="entry name" value="Transferase(Phosphotransferase) domain 1"/>
    <property type="match status" value="1"/>
</dbReference>
<dbReference type="Pfam" id="PF00069">
    <property type="entry name" value="Pkinase"/>
    <property type="match status" value="1"/>
</dbReference>
<comment type="caution">
    <text evidence="3">The sequence shown here is derived from an EMBL/GenBank/DDBJ whole genome shotgun (WGS) entry which is preliminary data.</text>
</comment>
<proteinExistence type="predicted"/>
<dbReference type="GO" id="GO:0004672">
    <property type="term" value="F:protein kinase activity"/>
    <property type="evidence" value="ECO:0007669"/>
    <property type="project" value="InterPro"/>
</dbReference>
<dbReference type="SUPFAM" id="SSF56112">
    <property type="entry name" value="Protein kinase-like (PK-like)"/>
    <property type="match status" value="1"/>
</dbReference>
<keyword evidence="4" id="KW-1185">Reference proteome</keyword>
<dbReference type="PANTHER" id="PTHR33112">
    <property type="entry name" value="DOMAIN PROTEIN, PUTATIVE-RELATED"/>
    <property type="match status" value="1"/>
</dbReference>
<evidence type="ECO:0000259" key="2">
    <source>
        <dbReference type="PROSITE" id="PS50011"/>
    </source>
</evidence>
<dbReference type="InterPro" id="IPR000719">
    <property type="entry name" value="Prot_kinase_dom"/>
</dbReference>
<evidence type="ECO:0000256" key="1">
    <source>
        <dbReference type="SAM" id="MobiDB-lite"/>
    </source>
</evidence>
<reference evidence="3" key="1">
    <citation type="submission" date="2022-10" db="EMBL/GenBank/DDBJ databases">
        <title>Tapping the CABI collections for fungal endophytes: first genome assemblies for Collariella, Neodidymelliopsis, Ascochyta clinopodiicola, Didymella pomorum, Didymosphaeria variabile, Neocosmospora piperis and Neocucurbitaria cava.</title>
        <authorList>
            <person name="Hill R."/>
        </authorList>
    </citation>
    <scope>NUCLEOTIDE SEQUENCE</scope>
    <source>
        <strain evidence="3">IMI 355091</strain>
    </source>
</reference>